<dbReference type="Proteomes" id="UP000006310">
    <property type="component" value="Chromosome 9"/>
</dbReference>
<evidence type="ECO:0000256" key="10">
    <source>
        <dbReference type="SAM" id="MobiDB-lite"/>
    </source>
</evidence>
<dbReference type="InterPro" id="IPR029047">
    <property type="entry name" value="HSP70_peptide-bd_sf"/>
</dbReference>
<dbReference type="Gene3D" id="2.60.34.10">
    <property type="entry name" value="Substrate Binding Domain Of DNAk, Chain A, domain 1"/>
    <property type="match status" value="1"/>
</dbReference>
<name>J7RAC0_HUIN7</name>
<dbReference type="GO" id="GO:0033615">
    <property type="term" value="P:mitochondrial proton-transporting ATP synthase complex assembly"/>
    <property type="evidence" value="ECO:0007669"/>
    <property type="project" value="EnsemblFungi"/>
</dbReference>
<dbReference type="InterPro" id="IPR012725">
    <property type="entry name" value="Chaperone_DnaK"/>
</dbReference>
<keyword evidence="9" id="KW-0175">Coiled coil</keyword>
<dbReference type="OrthoDB" id="2401965at2759"/>
<evidence type="ECO:0000256" key="5">
    <source>
        <dbReference type="ARBA" id="ARBA00022946"/>
    </source>
</evidence>
<evidence type="ECO:0000313" key="12">
    <source>
        <dbReference type="Proteomes" id="UP000006310"/>
    </source>
</evidence>
<dbReference type="FunFam" id="1.20.1270.10:FF:000007">
    <property type="entry name" value="Heat shock protein, mitochondrial"/>
    <property type="match status" value="1"/>
</dbReference>
<dbReference type="GO" id="GO:0008566">
    <property type="term" value="F:mitochondrial protein-transporting ATPase activity"/>
    <property type="evidence" value="ECO:0007669"/>
    <property type="project" value="EnsemblFungi"/>
</dbReference>
<dbReference type="EMBL" id="HE978322">
    <property type="protein sequence ID" value="CCK71825.1"/>
    <property type="molecule type" value="Genomic_DNA"/>
</dbReference>
<dbReference type="PROSITE" id="PS01036">
    <property type="entry name" value="HSP70_3"/>
    <property type="match status" value="1"/>
</dbReference>
<dbReference type="SUPFAM" id="SSF100920">
    <property type="entry name" value="Heat shock protein 70kD (HSP70), peptide-binding domain"/>
    <property type="match status" value="1"/>
</dbReference>
<dbReference type="PROSITE" id="PS00329">
    <property type="entry name" value="HSP70_2"/>
    <property type="match status" value="1"/>
</dbReference>
<dbReference type="NCBIfam" id="NF001413">
    <property type="entry name" value="PRK00290.1"/>
    <property type="match status" value="1"/>
</dbReference>
<evidence type="ECO:0000256" key="1">
    <source>
        <dbReference type="ARBA" id="ARBA00004305"/>
    </source>
</evidence>
<dbReference type="InterPro" id="IPR013126">
    <property type="entry name" value="Hsp_70_fam"/>
</dbReference>
<dbReference type="InterPro" id="IPR018181">
    <property type="entry name" value="Heat_shock_70_CS"/>
</dbReference>
<dbReference type="GO" id="GO:1905347">
    <property type="term" value="C:endodeoxyribonuclease complex"/>
    <property type="evidence" value="ECO:0007669"/>
    <property type="project" value="EnsemblFungi"/>
</dbReference>
<dbReference type="PANTHER" id="PTHR19375">
    <property type="entry name" value="HEAT SHOCK PROTEIN 70KDA"/>
    <property type="match status" value="1"/>
</dbReference>
<dbReference type="GeneID" id="34527568"/>
<dbReference type="FunFam" id="3.30.420.40:FF:000004">
    <property type="entry name" value="Molecular chaperone DnaK"/>
    <property type="match status" value="1"/>
</dbReference>
<evidence type="ECO:0000256" key="3">
    <source>
        <dbReference type="ARBA" id="ARBA00022741"/>
    </source>
</evidence>
<keyword evidence="4 8" id="KW-0067">ATP-binding</keyword>
<evidence type="ECO:0000313" key="11">
    <source>
        <dbReference type="EMBL" id="CCK71825.1"/>
    </source>
</evidence>
<dbReference type="Gene3D" id="3.90.640.10">
    <property type="entry name" value="Actin, Chain A, domain 4"/>
    <property type="match status" value="1"/>
</dbReference>
<dbReference type="GO" id="GO:0000018">
    <property type="term" value="P:regulation of DNA recombination"/>
    <property type="evidence" value="ECO:0007669"/>
    <property type="project" value="EnsemblFungi"/>
</dbReference>
<dbReference type="GO" id="GO:0005524">
    <property type="term" value="F:ATP binding"/>
    <property type="evidence" value="ECO:0007669"/>
    <property type="project" value="UniProtKB-KW"/>
</dbReference>
<reference evidence="11 12" key="1">
    <citation type="journal article" date="2011" name="Proc. Natl. Acad. Sci. U.S.A.">
        <title>Evolutionary erosion of yeast sex chromosomes by mating-type switching accidents.</title>
        <authorList>
            <person name="Gordon J.L."/>
            <person name="Armisen D."/>
            <person name="Proux-Wera E."/>
            <person name="Oheigeartaigh S.S."/>
            <person name="Byrne K.P."/>
            <person name="Wolfe K.H."/>
        </authorList>
    </citation>
    <scope>NUCLEOTIDE SEQUENCE [LARGE SCALE GENOMIC DNA]</scope>
    <source>
        <strain evidence="12">ATCC MYA-139 / BCRC 22969 / CBS 8797 / CCRC 22969 / KCTC 17520 / NBRC 10181 / NCYC 3082</strain>
    </source>
</reference>
<dbReference type="FunFam" id="3.90.640.10:FF:000003">
    <property type="entry name" value="Molecular chaperone DnaK"/>
    <property type="match status" value="1"/>
</dbReference>
<evidence type="ECO:0000256" key="8">
    <source>
        <dbReference type="RuleBase" id="RU003322"/>
    </source>
</evidence>
<dbReference type="GO" id="GO:0140662">
    <property type="term" value="F:ATP-dependent protein folding chaperone"/>
    <property type="evidence" value="ECO:0007669"/>
    <property type="project" value="InterPro"/>
</dbReference>
<dbReference type="HAMAP" id="MF_00332">
    <property type="entry name" value="DnaK"/>
    <property type="match status" value="1"/>
</dbReference>
<dbReference type="eggNOG" id="KOG0102">
    <property type="taxonomic scope" value="Eukaryota"/>
</dbReference>
<evidence type="ECO:0000256" key="6">
    <source>
        <dbReference type="ARBA" id="ARBA00023128"/>
    </source>
</evidence>
<dbReference type="GO" id="GO:0051082">
    <property type="term" value="F:unfolded protein binding"/>
    <property type="evidence" value="ECO:0007669"/>
    <property type="project" value="InterPro"/>
</dbReference>
<dbReference type="FunFam" id="2.60.34.10:FF:000014">
    <property type="entry name" value="Chaperone protein DnaK HSP70"/>
    <property type="match status" value="1"/>
</dbReference>
<dbReference type="GO" id="GO:0042026">
    <property type="term" value="P:protein refolding"/>
    <property type="evidence" value="ECO:0007669"/>
    <property type="project" value="EnsemblFungi"/>
</dbReference>
<dbReference type="NCBIfam" id="TIGR02350">
    <property type="entry name" value="prok_dnaK"/>
    <property type="match status" value="1"/>
</dbReference>
<gene>
    <name evidence="11" type="primary">KNAG0I00340</name>
    <name evidence="11" type="ordered locus">KNAG_0I00340</name>
</gene>
<dbReference type="KEGG" id="kng:KNAG_0I00340"/>
<dbReference type="FunFam" id="3.30.30.30:FF:000003">
    <property type="entry name" value="Heat shock protein 9"/>
    <property type="match status" value="1"/>
</dbReference>
<dbReference type="OMA" id="MGTDWKI"/>
<dbReference type="PROSITE" id="PS00297">
    <property type="entry name" value="HSP70_1"/>
    <property type="match status" value="1"/>
</dbReference>
<reference evidence="12" key="2">
    <citation type="submission" date="2012-08" db="EMBL/GenBank/DDBJ databases">
        <title>Genome sequence of Kazachstania naganishii.</title>
        <authorList>
            <person name="Gordon J.L."/>
            <person name="Armisen D."/>
            <person name="Proux-Wera E."/>
            <person name="OhEigeartaigh S.S."/>
            <person name="Byrne K.P."/>
            <person name="Wolfe K.H."/>
        </authorList>
    </citation>
    <scope>NUCLEOTIDE SEQUENCE [LARGE SCALE GENOMIC DNA]</scope>
    <source>
        <strain evidence="12">ATCC MYA-139 / BCRC 22969 / CBS 8797 / CCRC 22969 / KCTC 17520 / NBRC 10181 / NCYC 3082</strain>
    </source>
</reference>
<keyword evidence="12" id="KW-1185">Reference proteome</keyword>
<organism evidence="11 12">
    <name type="scientific">Huiozyma naganishii (strain ATCC MYA-139 / BCRC 22969 / CBS 8797 / KCTC 17520 / NBRC 10181 / NCYC 3082 / Yp74L-3)</name>
    <name type="common">Yeast</name>
    <name type="synonym">Kazachstania naganishii</name>
    <dbReference type="NCBI Taxonomy" id="1071383"/>
    <lineage>
        <taxon>Eukaryota</taxon>
        <taxon>Fungi</taxon>
        <taxon>Dikarya</taxon>
        <taxon>Ascomycota</taxon>
        <taxon>Saccharomycotina</taxon>
        <taxon>Saccharomycetes</taxon>
        <taxon>Saccharomycetales</taxon>
        <taxon>Saccharomycetaceae</taxon>
        <taxon>Huiozyma</taxon>
    </lineage>
</organism>
<dbReference type="GO" id="GO:0030150">
    <property type="term" value="P:protein import into mitochondrial matrix"/>
    <property type="evidence" value="ECO:0007669"/>
    <property type="project" value="EnsemblFungi"/>
</dbReference>
<feature type="coiled-coil region" evidence="9">
    <location>
        <begin position="560"/>
        <end position="587"/>
    </location>
</feature>
<sequence length="659" mass="70849">MLAARNALKRNAVALSLRSVAARWQSTKVNGSVIGIDLGTTNSAVALMEGKVPKIIENAEGSRTTPSVVAFTKEGERLVGIPAKRQAVVNPENTLFATKRLIGRRFEDAEVQRDIKQVPYKIVKHSNGDAWVEAMGQTYSPAQIGGFVLNKMKETAEAYLGKPAKNAVVTVPAYFNDSQRQATKDAGQIVGLNVLRVVNEPTAAALAYGLEKADSKVVAVFDLGGGTFDISILDIDNGVFEVKSTNGDTHLGGEDFDIVLLREIVSRFKAESGIDLENDRMAIQRIREAAEKAKIELSSTVSTEVNLPFITADASGPKHINMKFSRAQFETLMEPLIKRTIDPVKKALKDANLSTSDISEVLLVGGMSRMPKVVETVKQLFGRDPSKAVNPDEAVAIGAAIQGAVLSGEVTDVLLLDVTPLSLGIETLGGVFTRLIPRNTTIPTKKSQIFSTAAAGQTSVEIRVFQGERELVRDNKLIGNFNLSGIPPAPKGVPQIEVSFDIDADGIINVSARDKASNKDASITVAGSSGLSETEIEQMVNDAEKFKSQDEERRKSIETANKADQLANDTENSLKEFEGKIDKAEAQKVKDQVAALKELVARVQAGEEVPAEDLKTKTDDLQNASMKLFEQMYKNNNNNGGDAGNSGAGSDANPGETKQ</sequence>
<evidence type="ECO:0008006" key="13">
    <source>
        <dbReference type="Google" id="ProtNLM"/>
    </source>
</evidence>
<dbReference type="Pfam" id="PF00012">
    <property type="entry name" value="HSP70"/>
    <property type="match status" value="1"/>
</dbReference>
<keyword evidence="5" id="KW-0809">Transit peptide</keyword>
<dbReference type="InterPro" id="IPR029048">
    <property type="entry name" value="HSP70_C_sf"/>
</dbReference>
<dbReference type="PRINTS" id="PR00301">
    <property type="entry name" value="HEATSHOCK70"/>
</dbReference>
<dbReference type="SUPFAM" id="SSF53067">
    <property type="entry name" value="Actin-like ATPase domain"/>
    <property type="match status" value="2"/>
</dbReference>
<evidence type="ECO:0000256" key="7">
    <source>
        <dbReference type="ARBA" id="ARBA00023186"/>
    </source>
</evidence>
<dbReference type="GO" id="GO:0030234">
    <property type="term" value="F:enzyme regulator activity"/>
    <property type="evidence" value="ECO:0007669"/>
    <property type="project" value="EnsemblFungi"/>
</dbReference>
<comment type="subcellular location">
    <subcellularLocation>
        <location evidence="1">Mitochondrion matrix</location>
    </subcellularLocation>
</comment>
<dbReference type="HOGENOM" id="CLU_005965_2_1_1"/>
<dbReference type="GO" id="GO:0042645">
    <property type="term" value="C:mitochondrial nucleoid"/>
    <property type="evidence" value="ECO:0007669"/>
    <property type="project" value="EnsemblFungi"/>
</dbReference>
<feature type="region of interest" description="Disordered" evidence="10">
    <location>
        <begin position="606"/>
        <end position="659"/>
    </location>
</feature>
<evidence type="ECO:0000256" key="9">
    <source>
        <dbReference type="SAM" id="Coils"/>
    </source>
</evidence>
<keyword evidence="7" id="KW-0143">Chaperone</keyword>
<dbReference type="RefSeq" id="XP_022466070.1">
    <property type="nucleotide sequence ID" value="XM_022609701.1"/>
</dbReference>
<proteinExistence type="inferred from homology"/>
<dbReference type="Gene3D" id="1.20.1270.10">
    <property type="match status" value="1"/>
</dbReference>
<comment type="similarity">
    <text evidence="2 8">Belongs to the heat shock protein 70 family.</text>
</comment>
<dbReference type="STRING" id="1071383.J7RAC0"/>
<keyword evidence="6" id="KW-0496">Mitochondrion</keyword>
<dbReference type="Gene3D" id="3.30.420.40">
    <property type="match status" value="2"/>
</dbReference>
<dbReference type="CDD" id="cd11734">
    <property type="entry name" value="ASKHA_NBD_HSP70_Ssc1_3"/>
    <property type="match status" value="1"/>
</dbReference>
<dbReference type="GO" id="GO:0001405">
    <property type="term" value="C:PAM complex, Tim23 associated import motor"/>
    <property type="evidence" value="ECO:0007669"/>
    <property type="project" value="EnsemblFungi"/>
</dbReference>
<dbReference type="GO" id="GO:0043335">
    <property type="term" value="P:protein unfolding"/>
    <property type="evidence" value="ECO:0007669"/>
    <property type="project" value="EnsemblFungi"/>
</dbReference>
<accession>J7RAC0</accession>
<evidence type="ECO:0000256" key="2">
    <source>
        <dbReference type="ARBA" id="ARBA00007381"/>
    </source>
</evidence>
<evidence type="ECO:0000256" key="4">
    <source>
        <dbReference type="ARBA" id="ARBA00022840"/>
    </source>
</evidence>
<dbReference type="SUPFAM" id="SSF100934">
    <property type="entry name" value="Heat shock protein 70kD (HSP70), C-terminal subdomain"/>
    <property type="match status" value="1"/>
</dbReference>
<dbReference type="InterPro" id="IPR043129">
    <property type="entry name" value="ATPase_NBD"/>
</dbReference>
<dbReference type="GO" id="GO:0032042">
    <property type="term" value="P:mitochondrial DNA metabolic process"/>
    <property type="evidence" value="ECO:0007669"/>
    <property type="project" value="EnsemblFungi"/>
</dbReference>
<protein>
    <recommendedName>
        <fullName evidence="13">Heat shock protein SSC1, mitochondrial</fullName>
    </recommendedName>
</protein>
<dbReference type="AlphaFoldDB" id="J7RAC0"/>
<dbReference type="GO" id="GO:0016887">
    <property type="term" value="F:ATP hydrolysis activity"/>
    <property type="evidence" value="ECO:0007669"/>
    <property type="project" value="EnsemblFungi"/>
</dbReference>
<keyword evidence="3 8" id="KW-0547">Nucleotide-binding</keyword>